<keyword evidence="3" id="KW-0963">Cytoplasm</keyword>
<dbReference type="InterPro" id="IPR010169">
    <property type="entry name" value="AcOrn-deacetyl"/>
</dbReference>
<dbReference type="PANTHER" id="PTHR43808">
    <property type="entry name" value="ACETYLORNITHINE DEACETYLASE"/>
    <property type="match status" value="1"/>
</dbReference>
<keyword evidence="4" id="KW-0055">Arginine biosynthesis</keyword>
<dbReference type="Proteomes" id="UP000001989">
    <property type="component" value="Chromosome"/>
</dbReference>
<dbReference type="Pfam" id="PF07687">
    <property type="entry name" value="M20_dimer"/>
    <property type="match status" value="1"/>
</dbReference>
<feature type="domain" description="Peptidase M20 dimerisation" evidence="10">
    <location>
        <begin position="169"/>
        <end position="280"/>
    </location>
</feature>
<gene>
    <name evidence="11" type="ordered locus">Swit_4317</name>
</gene>
<dbReference type="InterPro" id="IPR011650">
    <property type="entry name" value="Peptidase_M20_dimer"/>
</dbReference>
<dbReference type="CDD" id="cd03894">
    <property type="entry name" value="M20_ArgE"/>
    <property type="match status" value="1"/>
</dbReference>
<keyword evidence="9" id="KW-0170">Cobalt</keyword>
<dbReference type="Gene3D" id="3.40.630.10">
    <property type="entry name" value="Zn peptidases"/>
    <property type="match status" value="1"/>
</dbReference>
<keyword evidence="6" id="KW-0479">Metal-binding</keyword>
<dbReference type="InterPro" id="IPR036264">
    <property type="entry name" value="Bact_exopeptidase_dim_dom"/>
</dbReference>
<dbReference type="NCBIfam" id="TIGR01892">
    <property type="entry name" value="AcOrn-deacetyl"/>
    <property type="match status" value="1"/>
</dbReference>
<comment type="similarity">
    <text evidence="2">Belongs to the peptidase M20A family. ArgE subfamily.</text>
</comment>
<name>A0A9J9HFJ6_RHIWR</name>
<dbReference type="GO" id="GO:0046872">
    <property type="term" value="F:metal ion binding"/>
    <property type="evidence" value="ECO:0007669"/>
    <property type="project" value="UniProtKB-KW"/>
</dbReference>
<dbReference type="NCBIfam" id="NF005710">
    <property type="entry name" value="PRK07522.1"/>
    <property type="match status" value="1"/>
</dbReference>
<dbReference type="InterPro" id="IPR050072">
    <property type="entry name" value="Peptidase_M20A"/>
</dbReference>
<comment type="cofactor">
    <cofactor evidence="1">
        <name>Zn(2+)</name>
        <dbReference type="ChEBI" id="CHEBI:29105"/>
    </cofactor>
</comment>
<evidence type="ECO:0000256" key="1">
    <source>
        <dbReference type="ARBA" id="ARBA00001947"/>
    </source>
</evidence>
<dbReference type="EMBL" id="CP000699">
    <property type="protein sequence ID" value="ABQ70657.1"/>
    <property type="molecule type" value="Genomic_DNA"/>
</dbReference>
<evidence type="ECO:0000256" key="9">
    <source>
        <dbReference type="ARBA" id="ARBA00023285"/>
    </source>
</evidence>
<dbReference type="AlphaFoldDB" id="A0A9J9HFJ6"/>
<dbReference type="InterPro" id="IPR001261">
    <property type="entry name" value="ArgE/DapE_CS"/>
</dbReference>
<dbReference type="Pfam" id="PF01546">
    <property type="entry name" value="Peptidase_M20"/>
    <property type="match status" value="1"/>
</dbReference>
<keyword evidence="5" id="KW-0028">Amino-acid biosynthesis</keyword>
<dbReference type="OrthoDB" id="9809784at2"/>
<protein>
    <submittedName>
        <fullName evidence="11">Acetylornithine deacetylase (ArgE)</fullName>
    </submittedName>
</protein>
<dbReference type="Gene3D" id="3.30.70.360">
    <property type="match status" value="1"/>
</dbReference>
<keyword evidence="7" id="KW-0378">Hydrolase</keyword>
<accession>A0A9J9HFJ6</accession>
<keyword evidence="12" id="KW-1185">Reference proteome</keyword>
<sequence length="388" mass="41480">MGDWLPILRTLVGFPTVSADSNMELIEWVRDYLAGHGVEAHLTFDAAGRKANLFATVVPGDGGLILSGHTDVVPVTGQQWSSDPFAAELRDGRVYGRGTCDMKGFIAVALALVPEMRALDGARPLHLALSYDEELGCRGAPRMIDDLVRRGVRAGGCIVGEPTGMKAIIGHKGAGMYRCTVTGRAAHSSLAPTGVNAIEYAACIVMKLREIGRRLEAIEPRHAGFDVPYSTIQVNRIDGGTAGNIVADRCELRIDIRHLPATDRAALIAEVAAHVADELLPEMRLRAPEAAISIEEVADIPPFEIAADASLVREVVRSNSVEGACGHVAFGSEAGLFQRAGIPTVICGPGSIEQAHRPDEFVAIEQLERCDGMLRTMLGTVMAEVDIY</sequence>
<evidence type="ECO:0000256" key="4">
    <source>
        <dbReference type="ARBA" id="ARBA00022571"/>
    </source>
</evidence>
<evidence type="ECO:0000256" key="3">
    <source>
        <dbReference type="ARBA" id="ARBA00022490"/>
    </source>
</evidence>
<dbReference type="KEGG" id="swi:Swit_4317"/>
<dbReference type="GO" id="GO:0006526">
    <property type="term" value="P:L-arginine biosynthetic process"/>
    <property type="evidence" value="ECO:0007669"/>
    <property type="project" value="UniProtKB-KW"/>
</dbReference>
<dbReference type="SUPFAM" id="SSF53187">
    <property type="entry name" value="Zn-dependent exopeptidases"/>
    <property type="match status" value="1"/>
</dbReference>
<dbReference type="SUPFAM" id="SSF55031">
    <property type="entry name" value="Bacterial exopeptidase dimerisation domain"/>
    <property type="match status" value="1"/>
</dbReference>
<proteinExistence type="inferred from homology"/>
<evidence type="ECO:0000313" key="11">
    <source>
        <dbReference type="EMBL" id="ABQ70657.1"/>
    </source>
</evidence>
<reference evidence="11 12" key="1">
    <citation type="journal article" date="2010" name="J. Bacteriol.">
        <title>Genome sequence of the dioxin-mineralizing bacterium Sphingomonas wittichii RW1.</title>
        <authorList>
            <person name="Miller T.R."/>
            <person name="Delcher A.L."/>
            <person name="Salzberg S.L."/>
            <person name="Saunders E."/>
            <person name="Detter J.C."/>
            <person name="Halden R.U."/>
        </authorList>
    </citation>
    <scope>NUCLEOTIDE SEQUENCE [LARGE SCALE GENOMIC DNA]</scope>
    <source>
        <strain evidence="12">DSM 6014 / CCUG 31198 / JCM 15750 / NBRC 105917 / EY 4224 / RW1</strain>
    </source>
</reference>
<dbReference type="PANTHER" id="PTHR43808:SF31">
    <property type="entry name" value="N-ACETYL-L-CITRULLINE DEACETYLASE"/>
    <property type="match status" value="1"/>
</dbReference>
<dbReference type="InterPro" id="IPR002933">
    <property type="entry name" value="Peptidase_M20"/>
</dbReference>
<evidence type="ECO:0000256" key="8">
    <source>
        <dbReference type="ARBA" id="ARBA00022833"/>
    </source>
</evidence>
<evidence type="ECO:0000256" key="7">
    <source>
        <dbReference type="ARBA" id="ARBA00022801"/>
    </source>
</evidence>
<keyword evidence="8" id="KW-0862">Zinc</keyword>
<evidence type="ECO:0000313" key="12">
    <source>
        <dbReference type="Proteomes" id="UP000001989"/>
    </source>
</evidence>
<dbReference type="PROSITE" id="PS00759">
    <property type="entry name" value="ARGE_DAPE_CPG2_2"/>
    <property type="match status" value="1"/>
</dbReference>
<evidence type="ECO:0000259" key="10">
    <source>
        <dbReference type="Pfam" id="PF07687"/>
    </source>
</evidence>
<evidence type="ECO:0000256" key="5">
    <source>
        <dbReference type="ARBA" id="ARBA00022605"/>
    </source>
</evidence>
<dbReference type="GO" id="GO:0008777">
    <property type="term" value="F:acetylornithine deacetylase activity"/>
    <property type="evidence" value="ECO:0007669"/>
    <property type="project" value="TreeGrafter"/>
</dbReference>
<evidence type="ECO:0000256" key="6">
    <source>
        <dbReference type="ARBA" id="ARBA00022723"/>
    </source>
</evidence>
<evidence type="ECO:0000256" key="2">
    <source>
        <dbReference type="ARBA" id="ARBA00005691"/>
    </source>
</evidence>
<organism evidence="11 12">
    <name type="scientific">Rhizorhabdus wittichii (strain DSM 6014 / CCUG 31198 / JCM 15750 / NBRC 105917 / EY 4224 / RW1)</name>
    <name type="common">Sphingomonas wittichii</name>
    <dbReference type="NCBI Taxonomy" id="392499"/>
    <lineage>
        <taxon>Bacteria</taxon>
        <taxon>Pseudomonadati</taxon>
        <taxon>Pseudomonadota</taxon>
        <taxon>Alphaproteobacteria</taxon>
        <taxon>Sphingomonadales</taxon>
        <taxon>Sphingomonadaceae</taxon>
        <taxon>Rhizorhabdus</taxon>
    </lineage>
</organism>